<dbReference type="Proteomes" id="UP001519308">
    <property type="component" value="Unassembled WGS sequence"/>
</dbReference>
<dbReference type="EMBL" id="JAGGLL010000006">
    <property type="protein sequence ID" value="MBP2021219.1"/>
    <property type="molecule type" value="Genomic_DNA"/>
</dbReference>
<reference evidence="1 2" key="1">
    <citation type="submission" date="2021-03" db="EMBL/GenBank/DDBJ databases">
        <title>Genomic Encyclopedia of Type Strains, Phase IV (KMG-IV): sequencing the most valuable type-strain genomes for metagenomic binning, comparative biology and taxonomic classification.</title>
        <authorList>
            <person name="Goeker M."/>
        </authorList>
    </citation>
    <scope>NUCLEOTIDE SEQUENCE [LARGE SCALE GENOMIC DNA]</scope>
    <source>
        <strain evidence="1 2">DSM 28650</strain>
    </source>
</reference>
<evidence type="ECO:0000313" key="1">
    <source>
        <dbReference type="EMBL" id="MBP2021219.1"/>
    </source>
</evidence>
<sequence>MRLNKKCKILELIETVDEGFDYIESNGGDQARDMLNDCNYALMNILNCNEDETMIRELIEEATSEISCTYDSLYDNNLLKNSISLIKKMTNELKNIIINEIDTQIEIAFMPYKASMWDSLESIWMEAKEDPNCDCYVVPIPYYEKDAQQNCTKACYEGHKFPKNIEITSYEAYDFENRQPEIIYIHNPYDFNNKLTMVDERFFSFNLSKYTNMLVYVPYYIDGSYESVEEHSIFGVLPGTVSATKIIAQSNIHKELFVNNGHDENKILNLGSPKFDAILSACKKNTEIPSEWERIIRDKKVFLFSSTVDDILTDSDWINNVNKIIDHITENDSCVVIWRPHPLTEITVKTMRPVFEEEYIKLQDRISSCSNFIIDTYSDVSISMNVSHALICGYSSILFQYLATEKPILSFLSKERLDKSRFYCTDYLGAYFTNEGVSIADFVEIVLKDKDIKKEERMRRLRSSVTNLDGTCGQKIHHRIKKDVMDLLLCRL</sequence>
<dbReference type="InterPro" id="IPR043148">
    <property type="entry name" value="TagF_C"/>
</dbReference>
<evidence type="ECO:0008006" key="3">
    <source>
        <dbReference type="Google" id="ProtNLM"/>
    </source>
</evidence>
<protein>
    <recommendedName>
        <fullName evidence="3">CDP-Glycerol:Poly(Glycerophosphate) glycerophosphotransferase</fullName>
    </recommendedName>
</protein>
<dbReference type="InterPro" id="IPR007554">
    <property type="entry name" value="Glycerophosphate_synth"/>
</dbReference>
<dbReference type="SUPFAM" id="SSF53756">
    <property type="entry name" value="UDP-Glycosyltransferase/glycogen phosphorylase"/>
    <property type="match status" value="1"/>
</dbReference>
<proteinExistence type="predicted"/>
<comment type="caution">
    <text evidence="1">The sequence shown here is derived from an EMBL/GenBank/DDBJ whole genome shotgun (WGS) entry which is preliminary data.</text>
</comment>
<gene>
    <name evidence="1" type="ORF">J2Z44_001010</name>
</gene>
<dbReference type="Pfam" id="PF04464">
    <property type="entry name" value="Glyphos_transf"/>
    <property type="match status" value="1"/>
</dbReference>
<name>A0ABS4K0A5_9CLOT</name>
<dbReference type="Gene3D" id="3.40.50.12580">
    <property type="match status" value="1"/>
</dbReference>
<evidence type="ECO:0000313" key="2">
    <source>
        <dbReference type="Proteomes" id="UP001519308"/>
    </source>
</evidence>
<keyword evidence="2" id="KW-1185">Reference proteome</keyword>
<organism evidence="1 2">
    <name type="scientific">Clostridium punense</name>
    <dbReference type="NCBI Taxonomy" id="1054297"/>
    <lineage>
        <taxon>Bacteria</taxon>
        <taxon>Bacillati</taxon>
        <taxon>Bacillota</taxon>
        <taxon>Clostridia</taxon>
        <taxon>Eubacteriales</taxon>
        <taxon>Clostridiaceae</taxon>
        <taxon>Clostridium</taxon>
    </lineage>
</organism>
<accession>A0ABS4K0A5</accession>
<dbReference type="RefSeq" id="WP_209649387.1">
    <property type="nucleotide sequence ID" value="NZ_JAGGLL010000006.1"/>
</dbReference>